<organism evidence="1 2">
    <name type="scientific">Sorangium cellulosum</name>
    <name type="common">Polyangium cellulosum</name>
    <dbReference type="NCBI Taxonomy" id="56"/>
    <lineage>
        <taxon>Bacteria</taxon>
        <taxon>Pseudomonadati</taxon>
        <taxon>Myxococcota</taxon>
        <taxon>Polyangia</taxon>
        <taxon>Polyangiales</taxon>
        <taxon>Polyangiaceae</taxon>
        <taxon>Sorangium</taxon>
    </lineage>
</organism>
<reference evidence="1 2" key="1">
    <citation type="submission" date="2014-02" db="EMBL/GenBank/DDBJ databases">
        <title>The small core and large imbalanced accessory genome model reveals a collaborative survival strategy of Sorangium cellulosum strains in nature.</title>
        <authorList>
            <person name="Han K."/>
            <person name="Peng R."/>
            <person name="Blom J."/>
            <person name="Li Y.-Z."/>
        </authorList>
    </citation>
    <scope>NUCLEOTIDE SEQUENCE [LARGE SCALE GENOMIC DNA]</scope>
    <source>
        <strain evidence="1 2">So0157-25</strain>
    </source>
</reference>
<dbReference type="EMBL" id="JELY01001860">
    <property type="protein sequence ID" value="KYF54384.1"/>
    <property type="molecule type" value="Genomic_DNA"/>
</dbReference>
<proteinExistence type="predicted"/>
<protein>
    <recommendedName>
        <fullName evidence="3">DUF4351 domain-containing protein</fullName>
    </recommendedName>
</protein>
<evidence type="ECO:0000313" key="1">
    <source>
        <dbReference type="EMBL" id="KYF54384.1"/>
    </source>
</evidence>
<dbReference type="AlphaFoldDB" id="A0A150PFE9"/>
<sequence length="300" mass="32611">MRNRFDRLAKDVAQEGLTTTGKVVTDAEVAGDAQRADVWYEPDPARASARERLGLLGRLAETACTIEAYSDTPSAEEARACVEKHLAVWRGRAARDRTADAPFLWMLSTGRPAAVLDGLCTRRMAGWPAGVYEGPGLLRTALVVLGELPRERSTLLVRLMGGGRVLREAIEDFRRLPQDAPERAIALGPLLRFRAAVAEVGPATPEEEEIVMTTQELVEQFIEQGRTQGMAQGIVQGRAQAMIELYEARFGPMPPTLRSAVEAMRDLPTLRAWLLLAGTGTREEVHDAVAAAAGITGRSS</sequence>
<dbReference type="Proteomes" id="UP000075420">
    <property type="component" value="Unassembled WGS sequence"/>
</dbReference>
<evidence type="ECO:0008006" key="3">
    <source>
        <dbReference type="Google" id="ProtNLM"/>
    </source>
</evidence>
<gene>
    <name evidence="1" type="ORF">BE08_10210</name>
</gene>
<accession>A0A150PFE9</accession>
<name>A0A150PFE9_SORCE</name>
<evidence type="ECO:0000313" key="2">
    <source>
        <dbReference type="Proteomes" id="UP000075420"/>
    </source>
</evidence>
<comment type="caution">
    <text evidence="1">The sequence shown here is derived from an EMBL/GenBank/DDBJ whole genome shotgun (WGS) entry which is preliminary data.</text>
</comment>